<evidence type="ECO:0000256" key="1">
    <source>
        <dbReference type="SAM" id="MobiDB-lite"/>
    </source>
</evidence>
<proteinExistence type="predicted"/>
<protein>
    <submittedName>
        <fullName evidence="2">Uncharacterized protein</fullName>
    </submittedName>
</protein>
<reference evidence="2 3" key="1">
    <citation type="journal article" date="2019" name="Commun. Biol.">
        <title>The bagworm genome reveals a unique fibroin gene that provides high tensile strength.</title>
        <authorList>
            <person name="Kono N."/>
            <person name="Nakamura H."/>
            <person name="Ohtoshi R."/>
            <person name="Tomita M."/>
            <person name="Numata K."/>
            <person name="Arakawa K."/>
        </authorList>
    </citation>
    <scope>NUCLEOTIDE SEQUENCE [LARGE SCALE GENOMIC DNA]</scope>
</reference>
<feature type="compositionally biased region" description="Basic residues" evidence="1">
    <location>
        <begin position="8"/>
        <end position="17"/>
    </location>
</feature>
<evidence type="ECO:0000313" key="2">
    <source>
        <dbReference type="EMBL" id="GBP74912.1"/>
    </source>
</evidence>
<gene>
    <name evidence="2" type="ORF">EVAR_36098_1</name>
</gene>
<feature type="region of interest" description="Disordered" evidence="1">
    <location>
        <begin position="1"/>
        <end position="26"/>
    </location>
</feature>
<dbReference type="Proteomes" id="UP000299102">
    <property type="component" value="Unassembled WGS sequence"/>
</dbReference>
<sequence length="187" mass="20371">MSQVWKQRSAHQRRRPLVRQAGASARRTCAARRDSYKPIGRADASISGRFGLRRAGGVDPRYGGALAANGPSAFTAPHHRVVNIAGHSRKGYTTAASGRERTKGVFIAARGPRVPICDSQQTNSVNLRRIGRHRYGVKITLMVKKYENFNVPTKVERLQYGPELPVTVIYGCGADVLTCCGRGNGLA</sequence>
<dbReference type="EMBL" id="BGZK01001228">
    <property type="protein sequence ID" value="GBP74912.1"/>
    <property type="molecule type" value="Genomic_DNA"/>
</dbReference>
<keyword evidence="3" id="KW-1185">Reference proteome</keyword>
<accession>A0A4C1YJB6</accession>
<dbReference type="AlphaFoldDB" id="A0A4C1YJB6"/>
<evidence type="ECO:0000313" key="3">
    <source>
        <dbReference type="Proteomes" id="UP000299102"/>
    </source>
</evidence>
<comment type="caution">
    <text evidence="2">The sequence shown here is derived from an EMBL/GenBank/DDBJ whole genome shotgun (WGS) entry which is preliminary data.</text>
</comment>
<organism evidence="2 3">
    <name type="scientific">Eumeta variegata</name>
    <name type="common">Bagworm moth</name>
    <name type="synonym">Eumeta japonica</name>
    <dbReference type="NCBI Taxonomy" id="151549"/>
    <lineage>
        <taxon>Eukaryota</taxon>
        <taxon>Metazoa</taxon>
        <taxon>Ecdysozoa</taxon>
        <taxon>Arthropoda</taxon>
        <taxon>Hexapoda</taxon>
        <taxon>Insecta</taxon>
        <taxon>Pterygota</taxon>
        <taxon>Neoptera</taxon>
        <taxon>Endopterygota</taxon>
        <taxon>Lepidoptera</taxon>
        <taxon>Glossata</taxon>
        <taxon>Ditrysia</taxon>
        <taxon>Tineoidea</taxon>
        <taxon>Psychidae</taxon>
        <taxon>Oiketicinae</taxon>
        <taxon>Eumeta</taxon>
    </lineage>
</organism>
<name>A0A4C1YJB6_EUMVA</name>